<keyword evidence="2" id="KW-1185">Reference proteome</keyword>
<dbReference type="Proteomes" id="UP000406256">
    <property type="component" value="Unassembled WGS sequence"/>
</dbReference>
<dbReference type="AlphaFoldDB" id="A0A5E4Z9Y5"/>
<proteinExistence type="predicted"/>
<dbReference type="EMBL" id="CABPSB010000057">
    <property type="protein sequence ID" value="VVE57916.1"/>
    <property type="molecule type" value="Genomic_DNA"/>
</dbReference>
<accession>A0A5E4Z9Y5</accession>
<sequence length="119" mass="13691">MLEAGARVEKTERSGILRVNEEFDVSLVLSRCRQTIAGRNRWVIRFDNALHPDITVAVRMEQDAESIRDYYLLPAFGVCMDCVRLGDFNDFGFDAYRYSDLGVLCHLAKRVPLKGVRYE</sequence>
<protein>
    <submittedName>
        <fullName evidence="1">Serine recombinase</fullName>
    </submittedName>
</protein>
<organism evidence="1 2">
    <name type="scientific">Pandoraea anhela</name>
    <dbReference type="NCBI Taxonomy" id="2508295"/>
    <lineage>
        <taxon>Bacteria</taxon>
        <taxon>Pseudomonadati</taxon>
        <taxon>Pseudomonadota</taxon>
        <taxon>Betaproteobacteria</taxon>
        <taxon>Burkholderiales</taxon>
        <taxon>Burkholderiaceae</taxon>
        <taxon>Pandoraea</taxon>
    </lineage>
</organism>
<reference evidence="1 2" key="1">
    <citation type="submission" date="2019-08" db="EMBL/GenBank/DDBJ databases">
        <authorList>
            <person name="Peeters C."/>
        </authorList>
    </citation>
    <scope>NUCLEOTIDE SEQUENCE [LARGE SCALE GENOMIC DNA]</scope>
    <source>
        <strain evidence="1 2">LMG 31108</strain>
    </source>
</reference>
<name>A0A5E4Z9Y5_9BURK</name>
<evidence type="ECO:0000313" key="1">
    <source>
        <dbReference type="EMBL" id="VVE57916.1"/>
    </source>
</evidence>
<gene>
    <name evidence="1" type="ORF">PAN31108_05253</name>
</gene>
<evidence type="ECO:0000313" key="2">
    <source>
        <dbReference type="Proteomes" id="UP000406256"/>
    </source>
</evidence>